<evidence type="ECO:0000256" key="4">
    <source>
        <dbReference type="ARBA" id="ARBA00023163"/>
    </source>
</evidence>
<dbReference type="InterPro" id="IPR014284">
    <property type="entry name" value="RNA_pol_sigma-70_dom"/>
</dbReference>
<dbReference type="InterPro" id="IPR013324">
    <property type="entry name" value="RNA_pol_sigma_r3/r4-like"/>
</dbReference>
<proteinExistence type="inferred from homology"/>
<dbReference type="EMBL" id="JBHTLK010000122">
    <property type="protein sequence ID" value="MFD1149788.1"/>
    <property type="molecule type" value="Genomic_DNA"/>
</dbReference>
<evidence type="ECO:0000259" key="5">
    <source>
        <dbReference type="Pfam" id="PF04542"/>
    </source>
</evidence>
<dbReference type="Gene3D" id="1.10.1740.10">
    <property type="match status" value="1"/>
</dbReference>
<keyword evidence="3" id="KW-0731">Sigma factor</keyword>
<evidence type="ECO:0000313" key="7">
    <source>
        <dbReference type="Proteomes" id="UP001597168"/>
    </source>
</evidence>
<dbReference type="SUPFAM" id="SSF88946">
    <property type="entry name" value="Sigma2 domain of RNA polymerase sigma factors"/>
    <property type="match status" value="1"/>
</dbReference>
<dbReference type="Pfam" id="PF04542">
    <property type="entry name" value="Sigma70_r2"/>
    <property type="match status" value="1"/>
</dbReference>
<dbReference type="NCBIfam" id="TIGR02937">
    <property type="entry name" value="sigma70-ECF"/>
    <property type="match status" value="1"/>
</dbReference>
<dbReference type="Gene3D" id="1.10.10.10">
    <property type="entry name" value="Winged helix-like DNA-binding domain superfamily/Winged helix DNA-binding domain"/>
    <property type="match status" value="1"/>
</dbReference>
<sequence length="188" mass="21828">MTPDDPDDEDHAATFSDFYHRERTRLFRFAAVVSPHLDHESAVQEAFVSAWRNWPVIAAPSRRAWLVRTIRNLLVDQARRRERPGDVTDEATVRQRGTYRILLPRQRDAETWHELISTLAAVVDLPDHLRTALVLRFWDFDDDEIADVLGCRRASVRRYVAEARARVSARVGNQERRVRGSQRGKETS</sequence>
<comment type="caution">
    <text evidence="6">The sequence shown here is derived from an EMBL/GenBank/DDBJ whole genome shotgun (WGS) entry which is preliminary data.</text>
</comment>
<feature type="domain" description="RNA polymerase sigma-70 region 2" evidence="5">
    <location>
        <begin position="19"/>
        <end position="83"/>
    </location>
</feature>
<evidence type="ECO:0000256" key="3">
    <source>
        <dbReference type="ARBA" id="ARBA00023082"/>
    </source>
</evidence>
<evidence type="ECO:0000256" key="2">
    <source>
        <dbReference type="ARBA" id="ARBA00023015"/>
    </source>
</evidence>
<evidence type="ECO:0000313" key="6">
    <source>
        <dbReference type="EMBL" id="MFD1149788.1"/>
    </source>
</evidence>
<dbReference type="RefSeq" id="WP_380725287.1">
    <property type="nucleotide sequence ID" value="NZ_JBHTLK010000122.1"/>
</dbReference>
<organism evidence="6 7">
    <name type="scientific">Saccharothrix hoggarensis</name>
    <dbReference type="NCBI Taxonomy" id="913853"/>
    <lineage>
        <taxon>Bacteria</taxon>
        <taxon>Bacillati</taxon>
        <taxon>Actinomycetota</taxon>
        <taxon>Actinomycetes</taxon>
        <taxon>Pseudonocardiales</taxon>
        <taxon>Pseudonocardiaceae</taxon>
        <taxon>Saccharothrix</taxon>
    </lineage>
</organism>
<comment type="similarity">
    <text evidence="1">Belongs to the sigma-70 factor family. ECF subfamily.</text>
</comment>
<gene>
    <name evidence="6" type="ORF">ACFQ3T_21860</name>
</gene>
<dbReference type="InterPro" id="IPR007627">
    <property type="entry name" value="RNA_pol_sigma70_r2"/>
</dbReference>
<dbReference type="PANTHER" id="PTHR43133">
    <property type="entry name" value="RNA POLYMERASE ECF-TYPE SIGMA FACTO"/>
    <property type="match status" value="1"/>
</dbReference>
<dbReference type="InterPro" id="IPR036388">
    <property type="entry name" value="WH-like_DNA-bd_sf"/>
</dbReference>
<name>A0ABW3QY72_9PSEU</name>
<dbReference type="Proteomes" id="UP001597168">
    <property type="component" value="Unassembled WGS sequence"/>
</dbReference>
<keyword evidence="7" id="KW-1185">Reference proteome</keyword>
<protein>
    <submittedName>
        <fullName evidence="6">RNA polymerase sigma factor</fullName>
    </submittedName>
</protein>
<reference evidence="7" key="1">
    <citation type="journal article" date="2019" name="Int. J. Syst. Evol. Microbiol.">
        <title>The Global Catalogue of Microorganisms (GCM) 10K type strain sequencing project: providing services to taxonomists for standard genome sequencing and annotation.</title>
        <authorList>
            <consortium name="The Broad Institute Genomics Platform"/>
            <consortium name="The Broad Institute Genome Sequencing Center for Infectious Disease"/>
            <person name="Wu L."/>
            <person name="Ma J."/>
        </authorList>
    </citation>
    <scope>NUCLEOTIDE SEQUENCE [LARGE SCALE GENOMIC DNA]</scope>
    <source>
        <strain evidence="7">CCUG 60214</strain>
    </source>
</reference>
<dbReference type="InterPro" id="IPR013325">
    <property type="entry name" value="RNA_pol_sigma_r2"/>
</dbReference>
<accession>A0ABW3QY72</accession>
<dbReference type="SUPFAM" id="SSF88659">
    <property type="entry name" value="Sigma3 and sigma4 domains of RNA polymerase sigma factors"/>
    <property type="match status" value="1"/>
</dbReference>
<dbReference type="InterPro" id="IPR039425">
    <property type="entry name" value="RNA_pol_sigma-70-like"/>
</dbReference>
<dbReference type="PANTHER" id="PTHR43133:SF25">
    <property type="entry name" value="RNA POLYMERASE SIGMA FACTOR RFAY-RELATED"/>
    <property type="match status" value="1"/>
</dbReference>
<evidence type="ECO:0000256" key="1">
    <source>
        <dbReference type="ARBA" id="ARBA00010641"/>
    </source>
</evidence>
<keyword evidence="4" id="KW-0804">Transcription</keyword>
<keyword evidence="2" id="KW-0805">Transcription regulation</keyword>